<reference evidence="1 2" key="2">
    <citation type="submission" date="2020-07" db="EMBL/GenBank/DDBJ databases">
        <title>Genome assembly of wild tea tree DASZ reveals pedigree and selection history of tea varieties.</title>
        <authorList>
            <person name="Zhang W."/>
        </authorList>
    </citation>
    <scope>NUCLEOTIDE SEQUENCE [LARGE SCALE GENOMIC DNA]</scope>
    <source>
        <strain evidence="2">cv. G240</strain>
        <tissue evidence="1">Leaf</tissue>
    </source>
</reference>
<name>A0A7J7FU20_CAMSI</name>
<dbReference type="AlphaFoldDB" id="A0A7J7FU20"/>
<protein>
    <recommendedName>
        <fullName evidence="3">Retrotransposon gag domain-containing protein</fullName>
    </recommendedName>
</protein>
<evidence type="ECO:0008006" key="3">
    <source>
        <dbReference type="Google" id="ProtNLM"/>
    </source>
</evidence>
<gene>
    <name evidence="1" type="ORF">HYC85_027682</name>
</gene>
<evidence type="ECO:0000313" key="2">
    <source>
        <dbReference type="Proteomes" id="UP000593564"/>
    </source>
</evidence>
<reference evidence="2" key="1">
    <citation type="journal article" date="2020" name="Nat. Commun.">
        <title>Genome assembly of wild tea tree DASZ reveals pedigree and selection history of tea varieties.</title>
        <authorList>
            <person name="Zhang W."/>
            <person name="Zhang Y."/>
            <person name="Qiu H."/>
            <person name="Guo Y."/>
            <person name="Wan H."/>
            <person name="Zhang X."/>
            <person name="Scossa F."/>
            <person name="Alseekh S."/>
            <person name="Zhang Q."/>
            <person name="Wang P."/>
            <person name="Xu L."/>
            <person name="Schmidt M.H."/>
            <person name="Jia X."/>
            <person name="Li D."/>
            <person name="Zhu A."/>
            <person name="Guo F."/>
            <person name="Chen W."/>
            <person name="Ni D."/>
            <person name="Usadel B."/>
            <person name="Fernie A.R."/>
            <person name="Wen W."/>
        </authorList>
    </citation>
    <scope>NUCLEOTIDE SEQUENCE [LARGE SCALE GENOMIC DNA]</scope>
    <source>
        <strain evidence="2">cv. G240</strain>
    </source>
</reference>
<accession>A0A7J7FU20</accession>
<proteinExistence type="predicted"/>
<dbReference type="EMBL" id="JACBKZ010000014">
    <property type="protein sequence ID" value="KAF5931511.1"/>
    <property type="molecule type" value="Genomic_DNA"/>
</dbReference>
<evidence type="ECO:0000313" key="1">
    <source>
        <dbReference type="EMBL" id="KAF5931511.1"/>
    </source>
</evidence>
<keyword evidence="2" id="KW-1185">Reference proteome</keyword>
<comment type="caution">
    <text evidence="1">The sequence shown here is derived from an EMBL/GenBank/DDBJ whole genome shotgun (WGS) entry which is preliminary data.</text>
</comment>
<sequence>MGLTRPQKLSLFGPTMLGIPAIWYAKLEDSVKQNWEEIAEAFIVQYSYNTQIEVITRDLEAICQESKEDFSEFVMRWRAKASMMTTRPSEKDHRRMIAQNLHGKLVQKMIVLPLVTFTELHEMGVQIEDDIRQGIIVKDNEPLKKNVVHSSNATTSGSRVVKCSEVNTVTTPINTQKPTTSTRPQARNFHPLYMSLSQALKMLLEKGYLELLEP</sequence>
<dbReference type="Proteomes" id="UP000593564">
    <property type="component" value="Unassembled WGS sequence"/>
</dbReference>
<organism evidence="1 2">
    <name type="scientific">Camellia sinensis</name>
    <name type="common">Tea plant</name>
    <name type="synonym">Thea sinensis</name>
    <dbReference type="NCBI Taxonomy" id="4442"/>
    <lineage>
        <taxon>Eukaryota</taxon>
        <taxon>Viridiplantae</taxon>
        <taxon>Streptophyta</taxon>
        <taxon>Embryophyta</taxon>
        <taxon>Tracheophyta</taxon>
        <taxon>Spermatophyta</taxon>
        <taxon>Magnoliopsida</taxon>
        <taxon>eudicotyledons</taxon>
        <taxon>Gunneridae</taxon>
        <taxon>Pentapetalae</taxon>
        <taxon>asterids</taxon>
        <taxon>Ericales</taxon>
        <taxon>Theaceae</taxon>
        <taxon>Camellia</taxon>
    </lineage>
</organism>